<protein>
    <submittedName>
        <fullName evidence="1">Uncharacterized protein</fullName>
    </submittedName>
</protein>
<reference evidence="1" key="1">
    <citation type="submission" date="2014-05" db="EMBL/GenBank/DDBJ databases">
        <authorList>
            <person name="Chronopoulou M."/>
        </authorList>
    </citation>
    <scope>NUCLEOTIDE SEQUENCE</scope>
    <source>
        <tissue evidence="1">Whole organism</tissue>
    </source>
</reference>
<name>A0A0K2THD7_LEPSM</name>
<sequence>HYIVNNNSDLAKVRTKVFFYISLFHSFLSCHCVKRRIRLVTLLPRDIFVFRFFCLYNNSENVSY</sequence>
<organism evidence="1">
    <name type="scientific">Lepeophtheirus salmonis</name>
    <name type="common">Salmon louse</name>
    <name type="synonym">Caligus salmonis</name>
    <dbReference type="NCBI Taxonomy" id="72036"/>
    <lineage>
        <taxon>Eukaryota</taxon>
        <taxon>Metazoa</taxon>
        <taxon>Ecdysozoa</taxon>
        <taxon>Arthropoda</taxon>
        <taxon>Crustacea</taxon>
        <taxon>Multicrustacea</taxon>
        <taxon>Hexanauplia</taxon>
        <taxon>Copepoda</taxon>
        <taxon>Siphonostomatoida</taxon>
        <taxon>Caligidae</taxon>
        <taxon>Lepeophtheirus</taxon>
    </lineage>
</organism>
<dbReference type="AlphaFoldDB" id="A0A0K2THD7"/>
<accession>A0A0K2THD7</accession>
<proteinExistence type="predicted"/>
<feature type="non-terminal residue" evidence="1">
    <location>
        <position position="1"/>
    </location>
</feature>
<evidence type="ECO:0000313" key="1">
    <source>
        <dbReference type="EMBL" id="CDW25453.1"/>
    </source>
</evidence>
<dbReference type="EMBL" id="HACA01008092">
    <property type="protein sequence ID" value="CDW25453.1"/>
    <property type="molecule type" value="Transcribed_RNA"/>
</dbReference>